<dbReference type="PANTHER" id="PTHR24302">
    <property type="entry name" value="CYTOCHROME P450 FAMILY 3"/>
    <property type="match status" value="1"/>
</dbReference>
<comment type="subcellular location">
    <subcellularLocation>
        <location evidence="2">Endoplasmic reticulum membrane</location>
        <topology evidence="2">Peripheral membrane protein</topology>
    </subcellularLocation>
    <subcellularLocation>
        <location evidence="1">Microsome membrane</location>
        <topology evidence="1">Peripheral membrane protein</topology>
    </subcellularLocation>
</comment>
<keyword evidence="12" id="KW-1133">Transmembrane helix</keyword>
<comment type="caution">
    <text evidence="13">The sequence shown here is derived from an EMBL/GenBank/DDBJ whole genome shotgun (WGS) entry which is preliminary data.</text>
</comment>
<dbReference type="InterPro" id="IPR002401">
    <property type="entry name" value="Cyt_P450_E_grp-I"/>
</dbReference>
<dbReference type="InterPro" id="IPR036396">
    <property type="entry name" value="Cyt_P450_sf"/>
</dbReference>
<evidence type="ECO:0000256" key="12">
    <source>
        <dbReference type="SAM" id="Phobius"/>
    </source>
</evidence>
<dbReference type="GO" id="GO:0008395">
    <property type="term" value="F:steroid hydroxylase activity"/>
    <property type="evidence" value="ECO:0007669"/>
    <property type="project" value="TreeGrafter"/>
</dbReference>
<keyword evidence="12" id="KW-0472">Membrane</keyword>
<protein>
    <recommendedName>
        <fullName evidence="15">Cytochrome P450</fullName>
    </recommendedName>
</protein>
<reference evidence="13 14" key="1">
    <citation type="submission" date="2024-04" db="EMBL/GenBank/DDBJ databases">
        <authorList>
            <consortium name="Genoscope - CEA"/>
            <person name="William W."/>
        </authorList>
    </citation>
    <scope>NUCLEOTIDE SEQUENCE [LARGE SCALE GENOMIC DNA]</scope>
</reference>
<feature type="transmembrane region" description="Helical" evidence="12">
    <location>
        <begin position="300"/>
        <end position="323"/>
    </location>
</feature>
<evidence type="ECO:0000256" key="9">
    <source>
        <dbReference type="ARBA" id="ARBA00043906"/>
    </source>
</evidence>
<dbReference type="SUPFAM" id="SSF48264">
    <property type="entry name" value="Cytochrome P450"/>
    <property type="match status" value="1"/>
</dbReference>
<dbReference type="InterPro" id="IPR001128">
    <property type="entry name" value="Cyt_P450"/>
</dbReference>
<evidence type="ECO:0000313" key="13">
    <source>
        <dbReference type="EMBL" id="CAL1544080.1"/>
    </source>
</evidence>
<comment type="cofactor">
    <cofactor evidence="10">
        <name>heme</name>
        <dbReference type="ChEBI" id="CHEBI:30413"/>
    </cofactor>
</comment>
<evidence type="ECO:0000256" key="8">
    <source>
        <dbReference type="ARBA" id="ARBA00023004"/>
    </source>
</evidence>
<evidence type="ECO:0000256" key="1">
    <source>
        <dbReference type="ARBA" id="ARBA00004174"/>
    </source>
</evidence>
<comment type="function">
    <text evidence="9">Cytochromes P450 are a group of heme-thiolate monooxygenases. They oxidize a variety of structurally unrelated compounds, including steroids, fatty acids, and xenobiotics.</text>
</comment>
<evidence type="ECO:0000256" key="11">
    <source>
        <dbReference type="RuleBase" id="RU000461"/>
    </source>
</evidence>
<evidence type="ECO:0000256" key="4">
    <source>
        <dbReference type="ARBA" id="ARBA00022617"/>
    </source>
</evidence>
<dbReference type="PANTHER" id="PTHR24302:SF15">
    <property type="entry name" value="FATTY-ACID PEROXYGENASE"/>
    <property type="match status" value="1"/>
</dbReference>
<dbReference type="CDD" id="cd11055">
    <property type="entry name" value="CYP3A-like"/>
    <property type="match status" value="1"/>
</dbReference>
<feature type="transmembrane region" description="Helical" evidence="12">
    <location>
        <begin position="6"/>
        <end position="24"/>
    </location>
</feature>
<dbReference type="PRINTS" id="PR00385">
    <property type="entry name" value="P450"/>
</dbReference>
<organism evidence="13 14">
    <name type="scientific">Lymnaea stagnalis</name>
    <name type="common">Great pond snail</name>
    <name type="synonym">Helix stagnalis</name>
    <dbReference type="NCBI Taxonomy" id="6523"/>
    <lineage>
        <taxon>Eukaryota</taxon>
        <taxon>Metazoa</taxon>
        <taxon>Spiralia</taxon>
        <taxon>Lophotrochozoa</taxon>
        <taxon>Mollusca</taxon>
        <taxon>Gastropoda</taxon>
        <taxon>Heterobranchia</taxon>
        <taxon>Euthyneura</taxon>
        <taxon>Panpulmonata</taxon>
        <taxon>Hygrophila</taxon>
        <taxon>Lymnaeoidea</taxon>
        <taxon>Lymnaeidae</taxon>
        <taxon>Lymnaea</taxon>
    </lineage>
</organism>
<dbReference type="PROSITE" id="PS00086">
    <property type="entry name" value="CYTOCHROME_P450"/>
    <property type="match status" value="1"/>
</dbReference>
<dbReference type="EMBL" id="CAXITT010000596">
    <property type="protein sequence ID" value="CAL1544080.1"/>
    <property type="molecule type" value="Genomic_DNA"/>
</dbReference>
<keyword evidence="5 10" id="KW-0479">Metal-binding</keyword>
<dbReference type="InterPro" id="IPR017972">
    <property type="entry name" value="Cyt_P450_CS"/>
</dbReference>
<dbReference type="Gene3D" id="1.10.630.10">
    <property type="entry name" value="Cytochrome P450"/>
    <property type="match status" value="1"/>
</dbReference>
<evidence type="ECO:0000256" key="7">
    <source>
        <dbReference type="ARBA" id="ARBA00023002"/>
    </source>
</evidence>
<keyword evidence="4 10" id="KW-0349">Heme</keyword>
<name>A0AAV2IB74_LYMST</name>
<evidence type="ECO:0000313" key="14">
    <source>
        <dbReference type="Proteomes" id="UP001497497"/>
    </source>
</evidence>
<sequence>MEWITWLTVLLVLVVAVVLFVRMMSANHNTFKKMGIDTPPGANLFGHFALGVEHGMFKCQTEYYKMFKDHKVYGWYDIRTPVLIVKDLDMAKDIMVKHFKHFTDRRVPVEHDAPFKDNLLTLKGDKWKRIRSIITPTFSSGRLKKMAPHVERNAKLLLENLRRKQESGEEIELRDACSCFALDVIASIGFGLDINTLGDPSNTFAKEARNCTNPNILLLVSLLFFPELRKVLRAVGLAVFPKKSMEYLARAVDVAIEGRRRDGSAGKLNDFLDLVMNAEQEDGEGTREPLTRSELHSLSIMLIFGGLETISTVMSFTLFLLAVHPDCCLRAQKEIDDKIGKEAPSYDNVQQLDYLEMCLSEAMRMAPPGFILDRQCVEDVTIQGVHIPKGMPVLVPIYAIHNDPEIWPRPETFDPERFTPENKASRHPYAFLPFGQGPRNCIGMRLALVELKIALSTVLQKFTPVKCSKTVYPFNLSKTLLKANDGLWVKIEARK</sequence>
<keyword evidence="12" id="KW-0812">Transmembrane</keyword>
<dbReference type="FunFam" id="1.10.630.10:FF:000042">
    <property type="entry name" value="Cytochrome P450"/>
    <property type="match status" value="1"/>
</dbReference>
<keyword evidence="6" id="KW-0492">Microsome</keyword>
<accession>A0AAV2IB74</accession>
<keyword evidence="8 10" id="KW-0408">Iron</keyword>
<evidence type="ECO:0000256" key="10">
    <source>
        <dbReference type="PIRSR" id="PIRSR602401-1"/>
    </source>
</evidence>
<comment type="similarity">
    <text evidence="3 11">Belongs to the cytochrome P450 family.</text>
</comment>
<dbReference type="PRINTS" id="PR00463">
    <property type="entry name" value="EP450I"/>
</dbReference>
<dbReference type="Proteomes" id="UP001497497">
    <property type="component" value="Unassembled WGS sequence"/>
</dbReference>
<keyword evidence="7 11" id="KW-0560">Oxidoreductase</keyword>
<dbReference type="GO" id="GO:0020037">
    <property type="term" value="F:heme binding"/>
    <property type="evidence" value="ECO:0007669"/>
    <property type="project" value="InterPro"/>
</dbReference>
<gene>
    <name evidence="13" type="ORF">GSLYS_00017593001</name>
</gene>
<keyword evidence="11" id="KW-0503">Monooxygenase</keyword>
<evidence type="ECO:0000256" key="2">
    <source>
        <dbReference type="ARBA" id="ARBA00004406"/>
    </source>
</evidence>
<dbReference type="AlphaFoldDB" id="A0AAV2IB74"/>
<evidence type="ECO:0000256" key="3">
    <source>
        <dbReference type="ARBA" id="ARBA00010617"/>
    </source>
</evidence>
<proteinExistence type="inferred from homology"/>
<feature type="binding site" description="axial binding residue" evidence="10">
    <location>
        <position position="441"/>
    </location>
    <ligand>
        <name>heme</name>
        <dbReference type="ChEBI" id="CHEBI:30413"/>
    </ligand>
    <ligandPart>
        <name>Fe</name>
        <dbReference type="ChEBI" id="CHEBI:18248"/>
    </ligandPart>
</feature>
<dbReference type="GO" id="GO:0005789">
    <property type="term" value="C:endoplasmic reticulum membrane"/>
    <property type="evidence" value="ECO:0007669"/>
    <property type="project" value="UniProtKB-SubCell"/>
</dbReference>
<evidence type="ECO:0000256" key="6">
    <source>
        <dbReference type="ARBA" id="ARBA00022848"/>
    </source>
</evidence>
<keyword evidence="14" id="KW-1185">Reference proteome</keyword>
<dbReference type="Pfam" id="PF00067">
    <property type="entry name" value="p450"/>
    <property type="match status" value="1"/>
</dbReference>
<dbReference type="GO" id="GO:0016705">
    <property type="term" value="F:oxidoreductase activity, acting on paired donors, with incorporation or reduction of molecular oxygen"/>
    <property type="evidence" value="ECO:0007669"/>
    <property type="project" value="InterPro"/>
</dbReference>
<keyword evidence="6" id="KW-0256">Endoplasmic reticulum</keyword>
<dbReference type="InterPro" id="IPR050705">
    <property type="entry name" value="Cytochrome_P450_3A"/>
</dbReference>
<evidence type="ECO:0008006" key="15">
    <source>
        <dbReference type="Google" id="ProtNLM"/>
    </source>
</evidence>
<evidence type="ECO:0000256" key="5">
    <source>
        <dbReference type="ARBA" id="ARBA00022723"/>
    </source>
</evidence>
<dbReference type="GO" id="GO:0005506">
    <property type="term" value="F:iron ion binding"/>
    <property type="evidence" value="ECO:0007669"/>
    <property type="project" value="InterPro"/>
</dbReference>